<name>A0A224Y0U8_9ACAR</name>
<reference evidence="2" key="1">
    <citation type="journal article" date="2017" name="Parasit. Vectors">
        <title>Sialotranscriptomics of Rhipicephalus zambeziensis reveals intricate expression profiles of secretory proteins and suggests tight temporal transcriptional regulation during blood-feeding.</title>
        <authorList>
            <person name="de Castro M.H."/>
            <person name="de Klerk D."/>
            <person name="Pienaar R."/>
            <person name="Rees D.J.G."/>
            <person name="Mans B.J."/>
        </authorList>
    </citation>
    <scope>NUCLEOTIDE SEQUENCE</scope>
    <source>
        <tissue evidence="2">Salivary glands</tissue>
    </source>
</reference>
<sequence>MLQKYVFFLSLFLAVYCRGNVRTQRTPKPLEKIGMNMTAQIYIYFNSSYAPDINAKSRSEDESANTTILPMFTKLFTKVQENFHNKSVMINFTVNVTEENDNIAVYFSAQNISLNATGTLEKLLHLKSSLAKEPLSIVFYYTNYTLLKEETRGDRIPHTVQYAATRNTFCTSSPSGAVVKHDPNSTGILNTVSALSEIFDVSFSRRRIHPLEHEQLKEKLKKCPAN</sequence>
<dbReference type="EMBL" id="GFPF01000062">
    <property type="protein sequence ID" value="MAA11208.1"/>
    <property type="molecule type" value="Transcribed_RNA"/>
</dbReference>
<proteinExistence type="predicted"/>
<organism evidence="2">
    <name type="scientific">Rhipicephalus zambeziensis</name>
    <dbReference type="NCBI Taxonomy" id="60191"/>
    <lineage>
        <taxon>Eukaryota</taxon>
        <taxon>Metazoa</taxon>
        <taxon>Ecdysozoa</taxon>
        <taxon>Arthropoda</taxon>
        <taxon>Chelicerata</taxon>
        <taxon>Arachnida</taxon>
        <taxon>Acari</taxon>
        <taxon>Parasitiformes</taxon>
        <taxon>Ixodida</taxon>
        <taxon>Ixodoidea</taxon>
        <taxon>Ixodidae</taxon>
        <taxon>Rhipicephalinae</taxon>
        <taxon>Rhipicephalus</taxon>
        <taxon>Rhipicephalus</taxon>
    </lineage>
</organism>
<evidence type="ECO:0000256" key="1">
    <source>
        <dbReference type="SAM" id="SignalP"/>
    </source>
</evidence>
<keyword evidence="1" id="KW-0732">Signal</keyword>
<feature type="chain" id="PRO_5013030741" evidence="1">
    <location>
        <begin position="20"/>
        <end position="226"/>
    </location>
</feature>
<protein>
    <submittedName>
        <fullName evidence="2">28 kDa Metastriate family member</fullName>
    </submittedName>
</protein>
<dbReference type="AlphaFoldDB" id="A0A224Y0U8"/>
<evidence type="ECO:0000313" key="2">
    <source>
        <dbReference type="EMBL" id="MAA11208.1"/>
    </source>
</evidence>
<accession>A0A224Y0U8</accession>
<feature type="signal peptide" evidence="1">
    <location>
        <begin position="1"/>
        <end position="19"/>
    </location>
</feature>